<dbReference type="InterPro" id="IPR041854">
    <property type="entry name" value="BFD-like_2Fe2S-bd_dom_sf"/>
</dbReference>
<dbReference type="InterPro" id="IPR006058">
    <property type="entry name" value="2Fe2S_fd_BS"/>
</dbReference>
<dbReference type="PANTHER" id="PTHR42949">
    <property type="entry name" value="ANAEROBIC GLYCEROL-3-PHOSPHATE DEHYDROGENASE SUBUNIT B"/>
    <property type="match status" value="1"/>
</dbReference>
<keyword evidence="1" id="KW-0479">Metal-binding</keyword>
<dbReference type="Gene3D" id="3.90.660.10">
    <property type="match status" value="1"/>
</dbReference>
<dbReference type="PROSITE" id="PS51379">
    <property type="entry name" value="4FE4S_FER_2"/>
    <property type="match status" value="1"/>
</dbReference>
<name>A0A412TTH8_9BACT</name>
<dbReference type="GO" id="GO:0046872">
    <property type="term" value="F:metal ion binding"/>
    <property type="evidence" value="ECO:0007669"/>
    <property type="project" value="UniProtKB-KW"/>
</dbReference>
<organism evidence="6 7">
    <name type="scientific">Odoribacter splanchnicus</name>
    <dbReference type="NCBI Taxonomy" id="28118"/>
    <lineage>
        <taxon>Bacteria</taxon>
        <taxon>Pseudomonadati</taxon>
        <taxon>Bacteroidota</taxon>
        <taxon>Bacteroidia</taxon>
        <taxon>Bacteroidales</taxon>
        <taxon>Odoribacteraceae</taxon>
        <taxon>Odoribacter</taxon>
    </lineage>
</organism>
<dbReference type="InterPro" id="IPR042204">
    <property type="entry name" value="2Fe-2S-bd_N"/>
</dbReference>
<dbReference type="InterPro" id="IPR023753">
    <property type="entry name" value="FAD/NAD-binding_dom"/>
</dbReference>
<accession>A0A412TTH8</accession>
<dbReference type="PROSITE" id="PS00197">
    <property type="entry name" value="2FE2S_FER_1"/>
    <property type="match status" value="1"/>
</dbReference>
<sequence length="1076" mass="119149">MSKIKKHPVLEVPVRDRVIFKYNGQEVEGEKGYTIAAALHRAGFPVHSHSLDGRERSLECGIGKCGACEMLVDGKIRRICITKVDGVKEVREVTEDFMARKVKQPVADKKKILRTTVVIIGAGPAGLAVREEFNKYGVDNIVIDNNDKTGGQFTMQTHQFFFFEKEKRFGGMRGFDIARTLAGENTDGIYLNSTVWDLLEGKRVAVKNIQTEEIFFVDADYLVVATGAVPFMPAFENDDLPGVYTAAVVQKMMNSELTLLGKNVLTIGAGNIGYLTSYQLMQAGAHVKAILEAMPREGGFPVQANRVRRLAIPILTSHMLLKAIPNKEHNGIVGAVIARCENFRPVPGTEKVIEGIDVINICTGLIPDNQLLTKGKEVFGGRCFAAGDAIRIGEGTSAVLKGRHTAMQIMMELGVRLDYDDYLLLSKEYIDSQQHPVKVLEEPRLPEESRRLTRGFVQADCLYGFACNPCSFACPHGAITKTSTSTVPVIDYDKCIGCMECVYQCPGLAIFGYDLRKDNLFLPIEYEAHEGAEVYLVNNNGEILGEGKIEKILHKPNKTNVARVKSLTIQGDALTRVRGFVVKDNYPEPLQPKPLLEDTAGPTYICHCDDVKLEEVLQVIGDRTFISIDEIKHTTHLGMGPCRGKRCIPRLRTALRSRGIELVGDATPRAPLSNQLTLGEITPAKKGDTYLVANRDTFKKIEVSALIAGGGIAGSSLFRYMAEAGMNPVLVNADRGSSWRNIGGGRTAFSLPELAEIAAQNHHIFKELQYLSNIDYKPIRYISFAHDEETYKALEASKAWSKAEMIAPKQFREEISPYFNANPKKYISALVSEDCWQATPGKVVDLVRNLGIAAGGTVMEDCRVLEACREGKYTSVLVQTHDKKYVEYRTEHFVNALGSGAGKLCDSMGIDAGLYPVRHQAFITRRLPMLGKHGTNLDMLIDRQDYKGFSAVYGQQIAYTGQIIGCASPKLDAMRIDKNLKVNTKAFLEIVSEMFSEWIPDLAGVGIQAVWAGYYTEPRYIVDPELGLFVGMRGHGFMLSQYIARMYVDKLLGRPVPEYFEKLKLNGPGLSEKAFK</sequence>
<dbReference type="GO" id="GO:0016491">
    <property type="term" value="F:oxidoreductase activity"/>
    <property type="evidence" value="ECO:0007669"/>
    <property type="project" value="UniProtKB-KW"/>
</dbReference>
<dbReference type="InterPro" id="IPR017896">
    <property type="entry name" value="4Fe4S_Fe-S-bd"/>
</dbReference>
<dbReference type="RefSeq" id="WP_022159344.1">
    <property type="nucleotide sequence ID" value="NZ_JADNDE010000123.1"/>
</dbReference>
<dbReference type="InterPro" id="IPR051691">
    <property type="entry name" value="Metab_Enz_Cyan_OpOx_G3PDH"/>
</dbReference>
<dbReference type="CDD" id="cd00207">
    <property type="entry name" value="fer2"/>
    <property type="match status" value="1"/>
</dbReference>
<dbReference type="EMBL" id="QRYC01000006">
    <property type="protein sequence ID" value="RGU57165.1"/>
    <property type="molecule type" value="Genomic_DNA"/>
</dbReference>
<keyword evidence="4" id="KW-0411">Iron-sulfur</keyword>
<evidence type="ECO:0000256" key="3">
    <source>
        <dbReference type="ARBA" id="ARBA00023004"/>
    </source>
</evidence>
<dbReference type="InterPro" id="IPR001041">
    <property type="entry name" value="2Fe-2S_ferredoxin-type"/>
</dbReference>
<evidence type="ECO:0000256" key="1">
    <source>
        <dbReference type="ARBA" id="ARBA00022723"/>
    </source>
</evidence>
<dbReference type="Gene3D" id="3.10.20.440">
    <property type="entry name" value="2Fe-2S iron-sulphur cluster binding domain, sarcosine oxidase, alpha subunit, N-terminal domain"/>
    <property type="match status" value="1"/>
</dbReference>
<dbReference type="GO" id="GO:0051537">
    <property type="term" value="F:2 iron, 2 sulfur cluster binding"/>
    <property type="evidence" value="ECO:0007669"/>
    <property type="project" value="InterPro"/>
</dbReference>
<dbReference type="PRINTS" id="PR00368">
    <property type="entry name" value="FADPNR"/>
</dbReference>
<dbReference type="Proteomes" id="UP000284243">
    <property type="component" value="Unassembled WGS sequence"/>
</dbReference>
<keyword evidence="3" id="KW-0408">Iron</keyword>
<feature type="domain" description="4Fe-4S ferredoxin-type" evidence="5">
    <location>
        <begin position="486"/>
        <end position="516"/>
    </location>
</feature>
<dbReference type="Pfam" id="PF13510">
    <property type="entry name" value="Fer2_4"/>
    <property type="match status" value="1"/>
</dbReference>
<dbReference type="InterPro" id="IPR007419">
    <property type="entry name" value="BFD-like_2Fe2S-bd_dom"/>
</dbReference>
<proteinExistence type="predicted"/>
<dbReference type="Pfam" id="PF07992">
    <property type="entry name" value="Pyr_redox_2"/>
    <property type="match status" value="1"/>
</dbReference>
<dbReference type="SUPFAM" id="SSF54862">
    <property type="entry name" value="4Fe-4S ferredoxins"/>
    <property type="match status" value="1"/>
</dbReference>
<keyword evidence="2" id="KW-0560">Oxidoreductase</keyword>
<reference evidence="6 7" key="1">
    <citation type="submission" date="2018-08" db="EMBL/GenBank/DDBJ databases">
        <title>A genome reference for cultivated species of the human gut microbiota.</title>
        <authorList>
            <person name="Zou Y."/>
            <person name="Xue W."/>
            <person name="Luo G."/>
        </authorList>
    </citation>
    <scope>NUCLEOTIDE SEQUENCE [LARGE SCALE GENOMIC DNA]</scope>
    <source>
        <strain evidence="6 7">AF16-14</strain>
    </source>
</reference>
<dbReference type="Gene3D" id="3.50.50.60">
    <property type="entry name" value="FAD/NAD(P)-binding domain"/>
    <property type="match status" value="4"/>
</dbReference>
<dbReference type="SUPFAM" id="SSF54292">
    <property type="entry name" value="2Fe-2S ferredoxin-like"/>
    <property type="match status" value="1"/>
</dbReference>
<dbReference type="Pfam" id="PF00037">
    <property type="entry name" value="Fer4"/>
    <property type="match status" value="1"/>
</dbReference>
<dbReference type="InterPro" id="IPR006076">
    <property type="entry name" value="FAD-dep_OxRdtase"/>
</dbReference>
<evidence type="ECO:0000259" key="5">
    <source>
        <dbReference type="PROSITE" id="PS51379"/>
    </source>
</evidence>
<dbReference type="Gene3D" id="3.30.9.10">
    <property type="entry name" value="D-Amino Acid Oxidase, subunit A, domain 2"/>
    <property type="match status" value="1"/>
</dbReference>
<dbReference type="Pfam" id="PF04324">
    <property type="entry name" value="Fer2_BFD"/>
    <property type="match status" value="1"/>
</dbReference>
<dbReference type="PRINTS" id="PR00411">
    <property type="entry name" value="PNDRDTASEI"/>
</dbReference>
<protein>
    <submittedName>
        <fullName evidence="6">FAD-dependent oxidoreductase</fullName>
    </submittedName>
</protein>
<dbReference type="Gene3D" id="1.10.10.1100">
    <property type="entry name" value="BFD-like [2Fe-2S]-binding domain"/>
    <property type="match status" value="1"/>
</dbReference>
<evidence type="ECO:0000256" key="2">
    <source>
        <dbReference type="ARBA" id="ARBA00023002"/>
    </source>
</evidence>
<dbReference type="AlphaFoldDB" id="A0A412TTH8"/>
<dbReference type="PANTHER" id="PTHR42949:SF3">
    <property type="entry name" value="ANAEROBIC GLYCEROL-3-PHOSPHATE DEHYDROGENASE SUBUNIT B"/>
    <property type="match status" value="1"/>
</dbReference>
<dbReference type="SUPFAM" id="SSF51905">
    <property type="entry name" value="FAD/NAD(P)-binding domain"/>
    <property type="match status" value="2"/>
</dbReference>
<gene>
    <name evidence="6" type="ORF">DWW57_06315</name>
</gene>
<dbReference type="InterPro" id="IPR017900">
    <property type="entry name" value="4Fe4S_Fe_S_CS"/>
</dbReference>
<evidence type="ECO:0000313" key="6">
    <source>
        <dbReference type="EMBL" id="RGU57165.1"/>
    </source>
</evidence>
<comment type="caution">
    <text evidence="6">The sequence shown here is derived from an EMBL/GenBank/DDBJ whole genome shotgun (WGS) entry which is preliminary data.</text>
</comment>
<dbReference type="PROSITE" id="PS00198">
    <property type="entry name" value="4FE4S_FER_1"/>
    <property type="match status" value="1"/>
</dbReference>
<dbReference type="InterPro" id="IPR036010">
    <property type="entry name" value="2Fe-2S_ferredoxin-like_sf"/>
</dbReference>
<evidence type="ECO:0000256" key="4">
    <source>
        <dbReference type="ARBA" id="ARBA00023014"/>
    </source>
</evidence>
<dbReference type="InterPro" id="IPR036188">
    <property type="entry name" value="FAD/NAD-bd_sf"/>
</dbReference>
<dbReference type="Gene3D" id="3.30.70.20">
    <property type="match status" value="1"/>
</dbReference>
<dbReference type="Pfam" id="PF01266">
    <property type="entry name" value="DAO"/>
    <property type="match status" value="1"/>
</dbReference>
<evidence type="ECO:0000313" key="7">
    <source>
        <dbReference type="Proteomes" id="UP000284243"/>
    </source>
</evidence>